<reference evidence="1" key="2">
    <citation type="submission" date="2024-05" db="EMBL/GenBank/DDBJ databases">
        <title>Rhodohalobacter halophilus gen. nov., sp. nov., a moderately halophilic member of the family Balneolaceae.</title>
        <authorList>
            <person name="Xia J."/>
        </authorList>
    </citation>
    <scope>NUCLEOTIDE SEQUENCE</scope>
    <source>
        <strain evidence="1">WB101</strain>
    </source>
</reference>
<dbReference type="RefSeq" id="WP_237854687.1">
    <property type="nucleotide sequence ID" value="NZ_JAKLWS010000014.1"/>
</dbReference>
<reference evidence="1" key="1">
    <citation type="submission" date="2022-01" db="EMBL/GenBank/DDBJ databases">
        <authorList>
            <person name="Wang Y."/>
        </authorList>
    </citation>
    <scope>NUCLEOTIDE SEQUENCE</scope>
    <source>
        <strain evidence="1">WB101</strain>
    </source>
</reference>
<organism evidence="1 2">
    <name type="scientific">Rhodohalobacter sulfatireducens</name>
    <dbReference type="NCBI Taxonomy" id="2911366"/>
    <lineage>
        <taxon>Bacteria</taxon>
        <taxon>Pseudomonadati</taxon>
        <taxon>Balneolota</taxon>
        <taxon>Balneolia</taxon>
        <taxon>Balneolales</taxon>
        <taxon>Balneolaceae</taxon>
        <taxon>Rhodohalobacter</taxon>
    </lineage>
</organism>
<evidence type="ECO:0000313" key="1">
    <source>
        <dbReference type="EMBL" id="MCG2589325.1"/>
    </source>
</evidence>
<dbReference type="Proteomes" id="UP001165366">
    <property type="component" value="Unassembled WGS sequence"/>
</dbReference>
<evidence type="ECO:0000313" key="2">
    <source>
        <dbReference type="Proteomes" id="UP001165366"/>
    </source>
</evidence>
<name>A0ABS9KEQ1_9BACT</name>
<comment type="caution">
    <text evidence="1">The sequence shown here is derived from an EMBL/GenBank/DDBJ whole genome shotgun (WGS) entry which is preliminary data.</text>
</comment>
<dbReference type="EMBL" id="JAKLWS010000014">
    <property type="protein sequence ID" value="MCG2589325.1"/>
    <property type="molecule type" value="Genomic_DNA"/>
</dbReference>
<keyword evidence="2" id="KW-1185">Reference proteome</keyword>
<proteinExistence type="predicted"/>
<sequence length="185" mass="20860">MKNRIDHIIRSVTITCLMAGLLAHLVVPFSSQAQKTAFTRWLNHNVVASGNESEIKLRNTINELPEQTGDFLGLVQEASELVANHKDHFKIFDNDTDATDNPPESNWLIDQWNNFQNQKSGFNSVLIESVKILSKWIPNSPGFSSFKGDFEKHQTKILPELFFYSFRASTDLIQPLSSGISINAP</sequence>
<gene>
    <name evidence="1" type="ORF">L6773_12165</name>
</gene>
<protein>
    <submittedName>
        <fullName evidence="1">Uncharacterized protein</fullName>
    </submittedName>
</protein>
<accession>A0ABS9KEQ1</accession>